<protein>
    <recommendedName>
        <fullName evidence="5">EF-hand domain-containing protein</fullName>
    </recommendedName>
</protein>
<dbReference type="EMBL" id="JAUJEB010000005">
    <property type="protein sequence ID" value="MDN5215055.1"/>
    <property type="molecule type" value="Genomic_DNA"/>
</dbReference>
<evidence type="ECO:0000256" key="2">
    <source>
        <dbReference type="SAM" id="MobiDB-lite"/>
    </source>
</evidence>
<feature type="coiled-coil region" evidence="1">
    <location>
        <begin position="410"/>
        <end position="437"/>
    </location>
</feature>
<organism evidence="3 4">
    <name type="scientific">Agaribacillus aureus</name>
    <dbReference type="NCBI Taxonomy" id="3051825"/>
    <lineage>
        <taxon>Bacteria</taxon>
        <taxon>Pseudomonadati</taxon>
        <taxon>Bacteroidota</taxon>
        <taxon>Cytophagia</taxon>
        <taxon>Cytophagales</taxon>
        <taxon>Splendidivirgaceae</taxon>
        <taxon>Agaribacillus</taxon>
    </lineage>
</organism>
<evidence type="ECO:0008006" key="5">
    <source>
        <dbReference type="Google" id="ProtNLM"/>
    </source>
</evidence>
<sequence>MRQQLNGLKTMPNQLKLSPYFLALSLSVSPLIGQSQVVEAQPQTTTQMANDNRPDPTPESVLAKYIFGTKTVSAMRENPEIFLSLLNGRKNEKNAQAEIKRIEELQTNPVWVEAVNTPILDLNAPAKYEWEKKVWEDKEDLLKKMLETPEIVNELAHDLYDMKANGTMPPALSKLYDKVKEIEGTNKLPRSTELDALEIEYGSDYVLETSKLYDTLKSKGLNDNQISDVLTGKIKREELQSLSKMTDKEYKTFVTNNFTINVNIIQPQESDYEAAVKAHHQNVKKFHSYGYALSSALALFDPKTAKTISEANNAATKIYDGVGALKIADSFGKSFDFTAFGNVASGVGIVVSLLKKNSGGASADEVMIGMLKQVLRNQKIIIEQLGELRQDVWYLQKDVQELLRLMEDHHNFVKEHLENIENHLDKIEQEIYESRDVNKIFQQQKELRDLSLEEAKLLETFLYGAHSPYHKEATDALVMSRNVPINGQTTIPNHIKNKFEDLSKFGGKVAKYATVELENKKTNAIHTDYSDIEKLKLNEIKQKLDMSSAVVTDSSKINQYYGMVPKIGTWLGKHLKKGHVQYVDSLPSKPDGHDLEKYKNRAKKNTGIPNPAIFTELMEQYVYLTQFMLVHDHNGDGVIDHDFHIDEFGEDLARIEDAIDGMREHIPFAFAVFNYHLQQLEQQHFDFIYSNAFKQNLIVHDHYLPKKHIYINPHHTDKFKLPQRDVEYDYSERYQNNKVVLYYLDSSKLEWLKEYTSNDIFLKDQSFEEMGRSLGSLNDTQLSLIGEWAGVFEKGFVETYWGDSPHKYKGYPNKKFVPEHLPPEPLQTNEDGEPIQYIYGFEKHYFRTGPGQTYPGVRQNPSYHFTRYKWFYRDQKPNYEKNANGEIKRRGKPSKSSTGQETHYSTQPPDGTPTFRHEPINVLAYRIQEKHGNISKDWADHLRDNEEMLLGELYRSYLTLKVLIEGSYGLGYKYNPELVELSNKMFAVEQVFDLIKNQWMKEKNAFDVYPDIFQLSKALQNSTKDDWNNVFEATKDLPDSIRNFVAKNIFFEKEIETFNTEQEKLEDRKKALFSALNKGQILKIKQKPITIEYTAIPESSKESIPFIKKAYSILRKAAEQPDTKPRPEHMPPPPPGNE</sequence>
<comment type="caution">
    <text evidence="3">The sequence shown here is derived from an EMBL/GenBank/DDBJ whole genome shotgun (WGS) entry which is preliminary data.</text>
</comment>
<feature type="compositionally biased region" description="Basic and acidic residues" evidence="2">
    <location>
        <begin position="1117"/>
        <end position="1129"/>
    </location>
</feature>
<keyword evidence="4" id="KW-1185">Reference proteome</keyword>
<dbReference type="RefSeq" id="WP_346760393.1">
    <property type="nucleotide sequence ID" value="NZ_JAUJEB010000005.1"/>
</dbReference>
<name>A0ABT8LBA9_9BACT</name>
<keyword evidence="1" id="KW-0175">Coiled coil</keyword>
<proteinExistence type="predicted"/>
<evidence type="ECO:0000313" key="4">
    <source>
        <dbReference type="Proteomes" id="UP001172083"/>
    </source>
</evidence>
<gene>
    <name evidence="3" type="ORF">QQ020_23440</name>
</gene>
<feature type="compositionally biased region" description="Polar residues" evidence="2">
    <location>
        <begin position="894"/>
        <end position="909"/>
    </location>
</feature>
<accession>A0ABT8LBA9</accession>
<feature type="region of interest" description="Disordered" evidence="2">
    <location>
        <begin position="881"/>
        <end position="915"/>
    </location>
</feature>
<feature type="region of interest" description="Disordered" evidence="2">
    <location>
        <begin position="1117"/>
        <end position="1138"/>
    </location>
</feature>
<evidence type="ECO:0000313" key="3">
    <source>
        <dbReference type="EMBL" id="MDN5215055.1"/>
    </source>
</evidence>
<reference evidence="3" key="1">
    <citation type="submission" date="2023-06" db="EMBL/GenBank/DDBJ databases">
        <title>Genomic of Agaribacillus aureum.</title>
        <authorList>
            <person name="Wang G."/>
        </authorList>
    </citation>
    <scope>NUCLEOTIDE SEQUENCE</scope>
    <source>
        <strain evidence="3">BMA12</strain>
    </source>
</reference>
<evidence type="ECO:0000256" key="1">
    <source>
        <dbReference type="SAM" id="Coils"/>
    </source>
</evidence>
<dbReference type="Proteomes" id="UP001172083">
    <property type="component" value="Unassembled WGS sequence"/>
</dbReference>